<dbReference type="EMBL" id="BAAAZA010000006">
    <property type="protein sequence ID" value="GAA3860395.1"/>
    <property type="molecule type" value="Genomic_DNA"/>
</dbReference>
<name>A0ABP7K0R5_9ACTN</name>
<evidence type="ECO:0000313" key="3">
    <source>
        <dbReference type="Proteomes" id="UP001501563"/>
    </source>
</evidence>
<dbReference type="RefSeq" id="WP_331263593.1">
    <property type="nucleotide sequence ID" value="NZ_BAAAZA010000006.1"/>
</dbReference>
<evidence type="ECO:0000256" key="1">
    <source>
        <dbReference type="SAM" id="MobiDB-lite"/>
    </source>
</evidence>
<evidence type="ECO:0008006" key="4">
    <source>
        <dbReference type="Google" id="ProtNLM"/>
    </source>
</evidence>
<evidence type="ECO:0000313" key="2">
    <source>
        <dbReference type="EMBL" id="GAA3860395.1"/>
    </source>
</evidence>
<reference evidence="3" key="1">
    <citation type="journal article" date="2019" name="Int. J. Syst. Evol. Microbiol.">
        <title>The Global Catalogue of Microorganisms (GCM) 10K type strain sequencing project: providing services to taxonomists for standard genome sequencing and annotation.</title>
        <authorList>
            <consortium name="The Broad Institute Genomics Platform"/>
            <consortium name="The Broad Institute Genome Sequencing Center for Infectious Disease"/>
            <person name="Wu L."/>
            <person name="Ma J."/>
        </authorList>
    </citation>
    <scope>NUCLEOTIDE SEQUENCE [LARGE SCALE GENOMIC DNA]</scope>
    <source>
        <strain evidence="3">JCM 16578</strain>
    </source>
</reference>
<gene>
    <name evidence="2" type="ORF">GCM10022207_25090</name>
</gene>
<accession>A0ABP7K0R5</accession>
<keyword evidence="3" id="KW-1185">Reference proteome</keyword>
<proteinExistence type="predicted"/>
<dbReference type="Proteomes" id="UP001501563">
    <property type="component" value="Unassembled WGS sequence"/>
</dbReference>
<comment type="caution">
    <text evidence="2">The sequence shown here is derived from an EMBL/GenBank/DDBJ whole genome shotgun (WGS) entry which is preliminary data.</text>
</comment>
<feature type="region of interest" description="Disordered" evidence="1">
    <location>
        <begin position="199"/>
        <end position="242"/>
    </location>
</feature>
<protein>
    <recommendedName>
        <fullName evidence="4">DUF892 family protein</fullName>
    </recommendedName>
</protein>
<sequence>MTLTTHALIPALQDARDAHAAVIDRFRADMAVTPVGPHRRAMEHHLADAHEYMTRIDEHVRAIRPRHLLSDTTAIVRTLVTGAFRAARIPMEAGAMIVDGLLYGGQPAAERRLLKNIEGEYAATAQALAACRVGESIAALADDERAMDLLGALRHQDEQLLQTLENSLEQVAQAMVDATAGSSRQLQGHTMDHAVAGRRAQLWPDSPRTDSRAEPANTPRSMAPAAWTRSVPPGRDRMGNIG</sequence>
<organism evidence="2 3">
    <name type="scientific">Streptomyces lannensis</name>
    <dbReference type="NCBI Taxonomy" id="766498"/>
    <lineage>
        <taxon>Bacteria</taxon>
        <taxon>Bacillati</taxon>
        <taxon>Actinomycetota</taxon>
        <taxon>Actinomycetes</taxon>
        <taxon>Kitasatosporales</taxon>
        <taxon>Streptomycetaceae</taxon>
        <taxon>Streptomyces</taxon>
    </lineage>
</organism>